<evidence type="ECO:0008006" key="3">
    <source>
        <dbReference type="Google" id="ProtNLM"/>
    </source>
</evidence>
<evidence type="ECO:0000313" key="2">
    <source>
        <dbReference type="Proteomes" id="UP000828390"/>
    </source>
</evidence>
<accession>A0A9D4CQ74</accession>
<protein>
    <recommendedName>
        <fullName evidence="3">DZANK-type domain-containing protein</fullName>
    </recommendedName>
</protein>
<organism evidence="1 2">
    <name type="scientific">Dreissena polymorpha</name>
    <name type="common">Zebra mussel</name>
    <name type="synonym">Mytilus polymorpha</name>
    <dbReference type="NCBI Taxonomy" id="45954"/>
    <lineage>
        <taxon>Eukaryota</taxon>
        <taxon>Metazoa</taxon>
        <taxon>Spiralia</taxon>
        <taxon>Lophotrochozoa</taxon>
        <taxon>Mollusca</taxon>
        <taxon>Bivalvia</taxon>
        <taxon>Autobranchia</taxon>
        <taxon>Heteroconchia</taxon>
        <taxon>Euheterodonta</taxon>
        <taxon>Imparidentia</taxon>
        <taxon>Neoheterodontei</taxon>
        <taxon>Myida</taxon>
        <taxon>Dreissenoidea</taxon>
        <taxon>Dreissenidae</taxon>
        <taxon>Dreissena</taxon>
    </lineage>
</organism>
<evidence type="ECO:0000313" key="1">
    <source>
        <dbReference type="EMBL" id="KAH3728300.1"/>
    </source>
</evidence>
<dbReference type="AlphaFoldDB" id="A0A9D4CQ74"/>
<comment type="caution">
    <text evidence="1">The sequence shown here is derived from an EMBL/GenBank/DDBJ whole genome shotgun (WGS) entry which is preliminary data.</text>
</comment>
<reference evidence="1" key="1">
    <citation type="journal article" date="2019" name="bioRxiv">
        <title>The Genome of the Zebra Mussel, Dreissena polymorpha: A Resource for Invasive Species Research.</title>
        <authorList>
            <person name="McCartney M.A."/>
            <person name="Auch B."/>
            <person name="Kono T."/>
            <person name="Mallez S."/>
            <person name="Zhang Y."/>
            <person name="Obille A."/>
            <person name="Becker A."/>
            <person name="Abrahante J.E."/>
            <person name="Garbe J."/>
            <person name="Badalamenti J.P."/>
            <person name="Herman A."/>
            <person name="Mangelson H."/>
            <person name="Liachko I."/>
            <person name="Sullivan S."/>
            <person name="Sone E.D."/>
            <person name="Koren S."/>
            <person name="Silverstein K.A.T."/>
            <person name="Beckman K.B."/>
            <person name="Gohl D.M."/>
        </authorList>
    </citation>
    <scope>NUCLEOTIDE SEQUENCE</scope>
    <source>
        <strain evidence="1">Duluth1</strain>
        <tissue evidence="1">Whole animal</tissue>
    </source>
</reference>
<keyword evidence="2" id="KW-1185">Reference proteome</keyword>
<reference evidence="1" key="2">
    <citation type="submission" date="2020-11" db="EMBL/GenBank/DDBJ databases">
        <authorList>
            <person name="McCartney M.A."/>
            <person name="Auch B."/>
            <person name="Kono T."/>
            <person name="Mallez S."/>
            <person name="Becker A."/>
            <person name="Gohl D.M."/>
            <person name="Silverstein K.A.T."/>
            <person name="Koren S."/>
            <person name="Bechman K.B."/>
            <person name="Herman A."/>
            <person name="Abrahante J.E."/>
            <person name="Garbe J."/>
        </authorList>
    </citation>
    <scope>NUCLEOTIDE SEQUENCE</scope>
    <source>
        <strain evidence="1">Duluth1</strain>
        <tissue evidence="1">Whole animal</tissue>
    </source>
</reference>
<sequence>MKCPKQDCGTEGPGKFCHKCGAKRITEEEILLSKPDVIICSGTDEDGKQCGSPLKPDQTFCENCGANVVELVKNSCCATCGSVLTPGSTCLKCKSVVNQGKIRLSTSQCFIFSP</sequence>
<dbReference type="EMBL" id="JAIWYP010000012">
    <property type="protein sequence ID" value="KAH3728300.1"/>
    <property type="molecule type" value="Genomic_DNA"/>
</dbReference>
<dbReference type="Proteomes" id="UP000828390">
    <property type="component" value="Unassembled WGS sequence"/>
</dbReference>
<proteinExistence type="predicted"/>
<gene>
    <name evidence="1" type="ORF">DPMN_054254</name>
</gene>
<name>A0A9D4CQ74_DREPO</name>